<feature type="compositionally biased region" description="Low complexity" evidence="8">
    <location>
        <begin position="644"/>
        <end position="696"/>
    </location>
</feature>
<feature type="domain" description="G-protein coupled receptors family 2 profile 2" evidence="11">
    <location>
        <begin position="1114"/>
        <end position="1371"/>
    </location>
</feature>
<feature type="compositionally biased region" description="Low complexity" evidence="8">
    <location>
        <begin position="1419"/>
        <end position="1431"/>
    </location>
</feature>
<comment type="similarity">
    <text evidence="2">Belongs to the G-protein coupled receptor 2 family. Adhesion G-protein coupled receptor (ADGR) subfamily.</text>
</comment>
<feature type="compositionally biased region" description="Low complexity" evidence="8">
    <location>
        <begin position="328"/>
        <end position="350"/>
    </location>
</feature>
<feature type="compositionally biased region" description="Low complexity" evidence="8">
    <location>
        <begin position="477"/>
        <end position="506"/>
    </location>
</feature>
<dbReference type="CDD" id="cd15997">
    <property type="entry name" value="7tmB2_GPR112"/>
    <property type="match status" value="1"/>
</dbReference>
<feature type="compositionally biased region" description="Polar residues" evidence="8">
    <location>
        <begin position="405"/>
        <end position="439"/>
    </location>
</feature>
<proteinExistence type="inferred from homology"/>
<keyword evidence="4" id="KW-0732">Signal</keyword>
<feature type="compositionally biased region" description="Low complexity" evidence="8">
    <location>
        <begin position="361"/>
        <end position="372"/>
    </location>
</feature>
<dbReference type="InterPro" id="IPR017981">
    <property type="entry name" value="GPCR_2-like_7TM"/>
</dbReference>
<dbReference type="GO" id="GO:0007189">
    <property type="term" value="P:adenylate cyclase-activating G protein-coupled receptor signaling pathway"/>
    <property type="evidence" value="ECO:0007669"/>
    <property type="project" value="TreeGrafter"/>
</dbReference>
<dbReference type="GO" id="GO:0005886">
    <property type="term" value="C:plasma membrane"/>
    <property type="evidence" value="ECO:0007669"/>
    <property type="project" value="TreeGrafter"/>
</dbReference>
<evidence type="ECO:0000313" key="13">
    <source>
        <dbReference type="Proteomes" id="UP001295444"/>
    </source>
</evidence>
<dbReference type="SUPFAM" id="SSF49899">
    <property type="entry name" value="Concanavalin A-like lectins/glucanases"/>
    <property type="match status" value="1"/>
</dbReference>
<dbReference type="InterPro" id="IPR000832">
    <property type="entry name" value="GPCR_2_secretin-like"/>
</dbReference>
<keyword evidence="12" id="KW-0675">Receptor</keyword>
<name>A0AAD1SZR2_PELCU</name>
<dbReference type="EMBL" id="OW240920">
    <property type="protein sequence ID" value="CAH2315159.1"/>
    <property type="molecule type" value="Genomic_DNA"/>
</dbReference>
<dbReference type="PRINTS" id="PR00249">
    <property type="entry name" value="GPCRSECRETIN"/>
</dbReference>
<evidence type="ECO:0000256" key="2">
    <source>
        <dbReference type="ARBA" id="ARBA00007343"/>
    </source>
</evidence>
<dbReference type="InterPro" id="IPR000203">
    <property type="entry name" value="GPS"/>
</dbReference>
<feature type="region of interest" description="Disordered" evidence="8">
    <location>
        <begin position="301"/>
        <end position="723"/>
    </location>
</feature>
<evidence type="ECO:0000256" key="5">
    <source>
        <dbReference type="ARBA" id="ARBA00022989"/>
    </source>
</evidence>
<evidence type="ECO:0000256" key="3">
    <source>
        <dbReference type="ARBA" id="ARBA00022692"/>
    </source>
</evidence>
<comment type="subcellular location">
    <subcellularLocation>
        <location evidence="1">Membrane</location>
        <topology evidence="1">Multi-pass membrane protein</topology>
    </subcellularLocation>
</comment>
<dbReference type="FunFam" id="1.20.1070.10:FF:000043">
    <property type="entry name" value="adhesion G-protein coupled receptor G2 isoform X1"/>
    <property type="match status" value="1"/>
</dbReference>
<gene>
    <name evidence="12" type="ORF">PECUL_23A028051</name>
</gene>
<keyword evidence="3 9" id="KW-0812">Transmembrane</keyword>
<feature type="compositionally biased region" description="Polar residues" evidence="8">
    <location>
        <begin position="544"/>
        <end position="565"/>
    </location>
</feature>
<evidence type="ECO:0000313" key="12">
    <source>
        <dbReference type="EMBL" id="CAH2315159.1"/>
    </source>
</evidence>
<evidence type="ECO:0000256" key="1">
    <source>
        <dbReference type="ARBA" id="ARBA00004141"/>
    </source>
</evidence>
<reference evidence="12" key="1">
    <citation type="submission" date="2022-03" db="EMBL/GenBank/DDBJ databases">
        <authorList>
            <person name="Alioto T."/>
            <person name="Alioto T."/>
            <person name="Gomez Garrido J."/>
        </authorList>
    </citation>
    <scope>NUCLEOTIDE SEQUENCE</scope>
</reference>
<feature type="compositionally biased region" description="Low complexity" evidence="8">
    <location>
        <begin position="440"/>
        <end position="469"/>
    </location>
</feature>
<evidence type="ECO:0000256" key="7">
    <source>
        <dbReference type="ARBA" id="ARBA00023157"/>
    </source>
</evidence>
<feature type="compositionally biased region" description="Polar residues" evidence="8">
    <location>
        <begin position="351"/>
        <end position="360"/>
    </location>
</feature>
<evidence type="ECO:0000256" key="8">
    <source>
        <dbReference type="SAM" id="MobiDB-lite"/>
    </source>
</evidence>
<keyword evidence="5 9" id="KW-1133">Transmembrane helix</keyword>
<feature type="compositionally biased region" description="Polar residues" evidence="8">
    <location>
        <begin position="625"/>
        <end position="643"/>
    </location>
</feature>
<organism evidence="12 13">
    <name type="scientific">Pelobates cultripes</name>
    <name type="common">Western spadefoot toad</name>
    <dbReference type="NCBI Taxonomy" id="61616"/>
    <lineage>
        <taxon>Eukaryota</taxon>
        <taxon>Metazoa</taxon>
        <taxon>Chordata</taxon>
        <taxon>Craniata</taxon>
        <taxon>Vertebrata</taxon>
        <taxon>Euteleostomi</taxon>
        <taxon>Amphibia</taxon>
        <taxon>Batrachia</taxon>
        <taxon>Anura</taxon>
        <taxon>Pelobatoidea</taxon>
        <taxon>Pelobatidae</taxon>
        <taxon>Pelobates</taxon>
    </lineage>
</organism>
<dbReference type="InterPro" id="IPR013320">
    <property type="entry name" value="ConA-like_dom_sf"/>
</dbReference>
<feature type="compositionally biased region" description="Low complexity" evidence="8">
    <location>
        <begin position="514"/>
        <end position="543"/>
    </location>
</feature>
<feature type="transmembrane region" description="Helical" evidence="9">
    <location>
        <begin position="12"/>
        <end position="32"/>
    </location>
</feature>
<evidence type="ECO:0000256" key="4">
    <source>
        <dbReference type="ARBA" id="ARBA00022729"/>
    </source>
</evidence>
<dbReference type="InterPro" id="IPR017983">
    <property type="entry name" value="GPCR_2_secretin-like_CS"/>
</dbReference>
<feature type="compositionally biased region" description="Polar residues" evidence="8">
    <location>
        <begin position="1406"/>
        <end position="1418"/>
    </location>
</feature>
<feature type="transmembrane region" description="Helical" evidence="9">
    <location>
        <begin position="1322"/>
        <end position="1341"/>
    </location>
</feature>
<sequence>MDAKIIKMKYSFLCRVLLIPLVMLIVSSNIIAVSGGESFRTHFLQIVKADDYIQLVNTNISVLKDFTLCVDINLEMNVQEWPVFTYRELDSDSVNPGNPDFGLVGTKESLKIYFSKHAYEFQIKLPENCWHSLCSTWDSGKVELYVNGSMMERTKNSVYASSDNVMQVKGNGTLVLGINHINHRGSITQASIYSLYGNIYNFQLWDYTLSPELLTKCFSGNVVNWTRKIWKFKENRVDEDKSLRCANSEDILSTASTTTHRTSLETSTSVLSLTTTKISELPTTTRITQNANVPTTTYSTSLVTSTSADQTSSKINSTLEPNKPTGFTTVISNISSTSTTNQESQSISTTPSLVDITTNESSLNTSLPKSSSAANTGRPFSTSSTTRTRTPSHASSSTSSGTTTLYANYTTSPQNSSTTISSNMDTSLATSTIKSEGSMTTIQSTSSTLNTTTEGSTTTMQSTSSTLNTNKVEGSMTTIQSTSSTLNTTTEGSTTTMQSTSSTLNTNKVEGSMTTIQSTSSTLNTTTEGSTTTMQSTSSTLNTNKVEGSMTTIQSTSSTLNTTKAEGSTTTLQSTSSTLSTTTTEGSMTTMQSTSSTLNNTKAEGSTTTTQPTSSTLKTTKADGSMTTTQPTSSSLNATKAENSATTLRSTSSTLSTTTEGSMTTMQSTSSTLNTAKAEGSTATLQSTSLTLNTTTEGVKTSASNTPSPTIENGETSVSNSPSPTGTVIYFVVRMDITISVTNGNDDDIANITNRMLDKIFKGTEFSVVQFVLQNEASNESKAIIKAISSDSSESLDSKLKKLLEDNNYSEEGLLQSVSVNSVKLIGNAKYLAIQISNFTSNVGQISKNNTKIILTKISEIAETGESDISTAQTNLDTLESVLQKSENVREYANTILTLTEEIGYKMNYPGETANISTQTLALFVSSVNFTEFKDIFFAVKSYHEGMNPEITLENEPIDKTVAFIYLPGAIKDNASTITSKVQFNFFGKTSLFEDSIYSNIMLNTYVVSASVENTEVQQLREPVDISLKHIYPNNINYQKDSLPVHCVFWDFHRNGVGGYGLGGWSTSGCNMTYTNINYTTCHCTHLTHFGVLLEERARDRIAGVKDEEYIPILSLLTYVGCGIASIFLGVSLVTYLTFKQLRRDYPSKILMNMSASLLMLNLHFLVNTWISNFQIHGLCITSAALLHYLLLTSFTWLGLEAVHMYFAFVKVFNLYIHNYILKFCIAGWGIPAFIVAIILAIDIDSYGIQPNGKASAVSPDNSDLFCWIQNDLVFYITVVAYFCVMFLANISMFIVVLIQINSLNSKRKKDWKALFLRDIKNTLSLTFLLGLTWGFAFFALGPVRSVFLYLFSISNTLQGFFIFVFHCLLKENVRQHWKRHLCCGRFRLDNYSDWSKLSNAEARQNSHIRTSPSDSFQSTRSNETASTSNASSLSGFYSADYPGRSYSNGGLFINPAHLDPPNQMTIHPERRKTLTFLDIK</sequence>
<feature type="transmembrane region" description="Helical" evidence="9">
    <location>
        <begin position="1220"/>
        <end position="1242"/>
    </location>
</feature>
<feature type="transmembrane region" description="Helical" evidence="9">
    <location>
        <begin position="1151"/>
        <end position="1170"/>
    </location>
</feature>
<feature type="transmembrane region" description="Helical" evidence="9">
    <location>
        <begin position="1176"/>
        <end position="1200"/>
    </location>
</feature>
<dbReference type="PROSITE" id="PS50221">
    <property type="entry name" value="GAIN_B"/>
    <property type="match status" value="1"/>
</dbReference>
<evidence type="ECO:0000259" key="10">
    <source>
        <dbReference type="PROSITE" id="PS50221"/>
    </source>
</evidence>
<dbReference type="PROSITE" id="PS50261">
    <property type="entry name" value="G_PROTEIN_RECEP_F2_4"/>
    <property type="match status" value="1"/>
</dbReference>
<feature type="compositionally biased region" description="Polar residues" evidence="8">
    <location>
        <begin position="697"/>
        <end position="723"/>
    </location>
</feature>
<accession>A0AAD1SZR2</accession>
<dbReference type="InterPro" id="IPR046338">
    <property type="entry name" value="GAIN_dom_sf"/>
</dbReference>
<keyword evidence="6 9" id="KW-0472">Membrane</keyword>
<dbReference type="SMART" id="SM00159">
    <property type="entry name" value="PTX"/>
    <property type="match status" value="1"/>
</dbReference>
<evidence type="ECO:0000259" key="11">
    <source>
        <dbReference type="PROSITE" id="PS50261"/>
    </source>
</evidence>
<dbReference type="Pfam" id="PF00354">
    <property type="entry name" value="Pentaxin"/>
    <property type="match status" value="1"/>
</dbReference>
<dbReference type="GO" id="GO:0007166">
    <property type="term" value="P:cell surface receptor signaling pathway"/>
    <property type="evidence" value="ECO:0007669"/>
    <property type="project" value="InterPro"/>
</dbReference>
<dbReference type="SMART" id="SM00303">
    <property type="entry name" value="GPS"/>
    <property type="match status" value="1"/>
</dbReference>
<feature type="transmembrane region" description="Helical" evidence="9">
    <location>
        <begin position="1116"/>
        <end position="1139"/>
    </location>
</feature>
<dbReference type="SUPFAM" id="SSF81321">
    <property type="entry name" value="Family A G protein-coupled receptor-like"/>
    <property type="match status" value="1"/>
</dbReference>
<feature type="domain" description="GAIN-B" evidence="10">
    <location>
        <begin position="942"/>
        <end position="1100"/>
    </location>
</feature>
<dbReference type="PANTHER" id="PTHR12011">
    <property type="entry name" value="ADHESION G-PROTEIN COUPLED RECEPTOR"/>
    <property type="match status" value="1"/>
</dbReference>
<dbReference type="InterPro" id="IPR057244">
    <property type="entry name" value="GAIN_B"/>
</dbReference>
<keyword evidence="7" id="KW-1015">Disulfide bond</keyword>
<dbReference type="Gene3D" id="1.20.1070.10">
    <property type="entry name" value="Rhodopsin 7-helix transmembrane proteins"/>
    <property type="match status" value="1"/>
</dbReference>
<protein>
    <submittedName>
        <fullName evidence="12">Adhesion G- coupled receptor G4</fullName>
    </submittedName>
</protein>
<dbReference type="PROSITE" id="PS00650">
    <property type="entry name" value="G_PROTEIN_RECEP_F2_2"/>
    <property type="match status" value="1"/>
</dbReference>
<evidence type="ECO:0000256" key="6">
    <source>
        <dbReference type="ARBA" id="ARBA00023136"/>
    </source>
</evidence>
<feature type="compositionally biased region" description="Low complexity" evidence="8">
    <location>
        <begin position="606"/>
        <end position="619"/>
    </location>
</feature>
<dbReference type="Pfam" id="PF00002">
    <property type="entry name" value="7tm_2"/>
    <property type="match status" value="1"/>
</dbReference>
<dbReference type="Pfam" id="PF01825">
    <property type="entry name" value="GPS"/>
    <property type="match status" value="1"/>
</dbReference>
<evidence type="ECO:0000256" key="9">
    <source>
        <dbReference type="SAM" id="Phobius"/>
    </source>
</evidence>
<feature type="region of interest" description="Disordered" evidence="8">
    <location>
        <begin position="1406"/>
        <end position="1431"/>
    </location>
</feature>
<dbReference type="GO" id="GO:0004930">
    <property type="term" value="F:G protein-coupled receptor activity"/>
    <property type="evidence" value="ECO:0007669"/>
    <property type="project" value="InterPro"/>
</dbReference>
<dbReference type="Gene3D" id="2.60.220.50">
    <property type="match status" value="1"/>
</dbReference>
<feature type="transmembrane region" description="Helical" evidence="9">
    <location>
        <begin position="1273"/>
        <end position="1301"/>
    </location>
</feature>
<dbReference type="Proteomes" id="UP001295444">
    <property type="component" value="Chromosome 09"/>
</dbReference>
<keyword evidence="13" id="KW-1185">Reference proteome</keyword>
<feature type="transmembrane region" description="Helical" evidence="9">
    <location>
        <begin position="1347"/>
        <end position="1370"/>
    </location>
</feature>
<feature type="compositionally biased region" description="Polar residues" evidence="8">
    <location>
        <begin position="308"/>
        <end position="320"/>
    </location>
</feature>
<feature type="compositionally biased region" description="Low complexity" evidence="8">
    <location>
        <begin position="566"/>
        <end position="597"/>
    </location>
</feature>
<feature type="compositionally biased region" description="Low complexity" evidence="8">
    <location>
        <begin position="381"/>
        <end position="404"/>
    </location>
</feature>
<dbReference type="InterPro" id="IPR001759">
    <property type="entry name" value="PTX_dom"/>
</dbReference>
<dbReference type="PANTHER" id="PTHR12011:SF277">
    <property type="entry name" value="ADHESION G-PROTEIN COUPLED RECEPTOR G4"/>
    <property type="match status" value="1"/>
</dbReference>